<keyword evidence="4" id="KW-1185">Reference proteome</keyword>
<dbReference type="AlphaFoldDB" id="A0A0J9E300"/>
<keyword evidence="1" id="KW-0812">Transmembrane</keyword>
<comment type="caution">
    <text evidence="3">The sequence shown here is derived from an EMBL/GenBank/DDBJ whole genome shotgun (WGS) entry which is preliminary data.</text>
</comment>
<keyword evidence="1" id="KW-0472">Membrane</keyword>
<feature type="domain" description="DUF112" evidence="2">
    <location>
        <begin position="17"/>
        <end position="436"/>
    </location>
</feature>
<dbReference type="STRING" id="1675527.AIOL_002202"/>
<dbReference type="Proteomes" id="UP000037178">
    <property type="component" value="Unassembled WGS sequence"/>
</dbReference>
<dbReference type="OrthoDB" id="9791872at2"/>
<organism evidence="3 4">
    <name type="scientific">Candidatus Rhodobacter oscarellae</name>
    <dbReference type="NCBI Taxonomy" id="1675527"/>
    <lineage>
        <taxon>Bacteria</taxon>
        <taxon>Pseudomonadati</taxon>
        <taxon>Pseudomonadota</taxon>
        <taxon>Alphaproteobacteria</taxon>
        <taxon>Rhodobacterales</taxon>
        <taxon>Rhodobacter group</taxon>
        <taxon>Rhodobacter</taxon>
    </lineage>
</organism>
<sequence length="510" mass="53056">MEFIQYFGDVFVPFNFMLLMLGTVGGLILGATPGLSPTMAVALLIPFTFRLEPAQGLILLGAAYTSTVAGGAVSAILLKIPGAPANIATTLDGHTMAKKGQGARALQLSFLASAVGGIFGVFLLIFLTPVLAQWALAFGPSHLFWLAILGVTVIGSLDGGSVVKGLLAGCIGLWLSTIGFDDIMGAQRFIFHDSLAGGINVIPALIGLFAIPQVITMFAKGRSRLDAEVLEVERHPIGDAIREVFGRMRALSIGTITGSIIGLIPGVGGQIAGLVAYDQAKKTSPERDKFGTGHPEGVIAAESANNAMVGPSLVPLLTLSIPGSPTAAVLLGGLLIHGIFPGSDLFDNHPQVAWTFINSMLIGQVLMCIFGLYVAGLAARVAQVPNEVMAAVVLALAVFGSYSVQTSMGDVYVMAALGTGMYFLERFGFSAAPLVLGLILGPIAEANFIQGSMIANATSSVSQYFFTGALNLTLIAIVVLSVGYSVLMELRARRVVTTKDEAVAKEEALS</sequence>
<proteinExistence type="predicted"/>
<dbReference type="InterPro" id="IPR002823">
    <property type="entry name" value="DUF112_TM"/>
</dbReference>
<dbReference type="Pfam" id="PF01970">
    <property type="entry name" value="TctA"/>
    <property type="match status" value="1"/>
</dbReference>
<reference evidence="3 4" key="1">
    <citation type="submission" date="2015-06" db="EMBL/GenBank/DDBJ databases">
        <title>Draft genome sequence of an Alphaproteobacteria species associated to the Mediterranean sponge Oscarella lobularis.</title>
        <authorList>
            <person name="Jourda C."/>
            <person name="Santini S."/>
            <person name="Claverie J.-M."/>
        </authorList>
    </citation>
    <scope>NUCLEOTIDE SEQUENCE [LARGE SCALE GENOMIC DNA]</scope>
    <source>
        <strain evidence="3">IGS</strain>
    </source>
</reference>
<keyword evidence="1" id="KW-1133">Transmembrane helix</keyword>
<evidence type="ECO:0000256" key="1">
    <source>
        <dbReference type="SAM" id="Phobius"/>
    </source>
</evidence>
<dbReference type="RefSeq" id="WP_049642996.1">
    <property type="nucleotide sequence ID" value="NZ_LFTY01000002.1"/>
</dbReference>
<dbReference type="PATRIC" id="fig|1675527.3.peg.2316"/>
<feature type="transmembrane region" description="Helical" evidence="1">
    <location>
        <begin position="251"/>
        <end position="277"/>
    </location>
</feature>
<protein>
    <submittedName>
        <fullName evidence="3">Tricarboxylate transport membrane protein TctA</fullName>
    </submittedName>
</protein>
<feature type="transmembrane region" description="Helical" evidence="1">
    <location>
        <begin position="427"/>
        <end position="444"/>
    </location>
</feature>
<dbReference type="PANTHER" id="PTHR35342">
    <property type="entry name" value="TRICARBOXYLIC TRANSPORT PROTEIN"/>
    <property type="match status" value="1"/>
</dbReference>
<feature type="transmembrane region" description="Helical" evidence="1">
    <location>
        <begin position="108"/>
        <end position="131"/>
    </location>
</feature>
<gene>
    <name evidence="3" type="ORF">AIOL_002202</name>
</gene>
<feature type="transmembrane region" description="Helical" evidence="1">
    <location>
        <begin position="352"/>
        <end position="376"/>
    </location>
</feature>
<evidence type="ECO:0000313" key="4">
    <source>
        <dbReference type="Proteomes" id="UP000037178"/>
    </source>
</evidence>
<evidence type="ECO:0000259" key="2">
    <source>
        <dbReference type="Pfam" id="PF01970"/>
    </source>
</evidence>
<dbReference type="EMBL" id="LFTY01000002">
    <property type="protein sequence ID" value="KMW57241.1"/>
    <property type="molecule type" value="Genomic_DNA"/>
</dbReference>
<feature type="transmembrane region" description="Helical" evidence="1">
    <location>
        <begin position="143"/>
        <end position="175"/>
    </location>
</feature>
<dbReference type="PANTHER" id="PTHR35342:SF5">
    <property type="entry name" value="TRICARBOXYLIC TRANSPORT PROTEIN"/>
    <property type="match status" value="1"/>
</dbReference>
<feature type="transmembrane region" description="Helical" evidence="1">
    <location>
        <begin position="57"/>
        <end position="78"/>
    </location>
</feature>
<feature type="transmembrane region" description="Helical" evidence="1">
    <location>
        <begin position="464"/>
        <end position="487"/>
    </location>
</feature>
<feature type="transmembrane region" description="Helical" evidence="1">
    <location>
        <begin position="316"/>
        <end position="340"/>
    </location>
</feature>
<name>A0A0J9E300_9RHOB</name>
<feature type="transmembrane region" description="Helical" evidence="1">
    <location>
        <begin position="388"/>
        <end position="415"/>
    </location>
</feature>
<evidence type="ECO:0000313" key="3">
    <source>
        <dbReference type="EMBL" id="KMW57241.1"/>
    </source>
</evidence>
<feature type="transmembrane region" description="Helical" evidence="1">
    <location>
        <begin position="16"/>
        <end position="45"/>
    </location>
</feature>
<accession>A0A0J9E300</accession>
<feature type="transmembrane region" description="Helical" evidence="1">
    <location>
        <begin position="195"/>
        <end position="215"/>
    </location>
</feature>